<name>A0A814X4S4_ADIRI</name>
<dbReference type="Proteomes" id="UP000663828">
    <property type="component" value="Unassembled WGS sequence"/>
</dbReference>
<comment type="caution">
    <text evidence="1">The sequence shown here is derived from an EMBL/GenBank/DDBJ whole genome shotgun (WGS) entry which is preliminary data.</text>
</comment>
<evidence type="ECO:0000313" key="1">
    <source>
        <dbReference type="EMBL" id="CAF1211093.1"/>
    </source>
</evidence>
<reference evidence="1" key="1">
    <citation type="submission" date="2021-02" db="EMBL/GenBank/DDBJ databases">
        <authorList>
            <person name="Nowell W R."/>
        </authorList>
    </citation>
    <scope>NUCLEOTIDE SEQUENCE</scope>
</reference>
<evidence type="ECO:0000313" key="2">
    <source>
        <dbReference type="Proteomes" id="UP000663828"/>
    </source>
</evidence>
<dbReference type="EMBL" id="CAJNOR010001860">
    <property type="protein sequence ID" value="CAF1211093.1"/>
    <property type="molecule type" value="Genomic_DNA"/>
</dbReference>
<accession>A0A814X4S4</accession>
<organism evidence="1 2">
    <name type="scientific">Adineta ricciae</name>
    <name type="common">Rotifer</name>
    <dbReference type="NCBI Taxonomy" id="249248"/>
    <lineage>
        <taxon>Eukaryota</taxon>
        <taxon>Metazoa</taxon>
        <taxon>Spiralia</taxon>
        <taxon>Gnathifera</taxon>
        <taxon>Rotifera</taxon>
        <taxon>Eurotatoria</taxon>
        <taxon>Bdelloidea</taxon>
        <taxon>Adinetida</taxon>
        <taxon>Adinetidae</taxon>
        <taxon>Adineta</taxon>
    </lineage>
</organism>
<proteinExistence type="predicted"/>
<protein>
    <submittedName>
        <fullName evidence="1">Uncharacterized protein</fullName>
    </submittedName>
</protein>
<dbReference type="AlphaFoldDB" id="A0A814X4S4"/>
<keyword evidence="2" id="KW-1185">Reference proteome</keyword>
<sequence length="357" mass="40329">MEEGIYRMSFAESLLVLVVIGLWLLAIISLARKLERICNPPSILPNYSLHAKVSVCPSSRRDRHSNDSVQSTLPPPVTFIRATSEPAIDASPRATIFVRSPSETCLHVKSTSTLRMPSPSQHLTSPSVLELGDNRRNHSIGALAVPRTASYQIQVETPRANLATQNLLDPKRIPTIVRRSLLDLHRRTLFSNSTTNVSPIRCIVTAAGNSPNGNGSRTIMTTTTTTTTSSTAVKVPLLSRNRRAVEGDEDDWYRAEEEKEKKKARKIKSKSALIPDFIFLHLTTMSFFEKNRKYTEVHSNTERFRGYTEDKTRNQATDIYQFLKPSQRYAVQLEQFRSQMNIDYQPPLPRPPPRASW</sequence>
<gene>
    <name evidence="1" type="ORF">XAT740_LOCUS24196</name>
</gene>